<evidence type="ECO:0000313" key="8">
    <source>
        <dbReference type="Proteomes" id="UP001597045"/>
    </source>
</evidence>
<dbReference type="Proteomes" id="UP001597045">
    <property type="component" value="Unassembled WGS sequence"/>
</dbReference>
<sequence>MDGNAAQSDQPVSIRWGTPVARGVLATTILGSGMAMLDGTVVNVALPRIGKELEASVAGLQWILDGYLLSLASLILIAGSLGDRYGRRKVYTIGIIWFGACSLLCGLAPTT</sequence>
<keyword evidence="2 5" id="KW-0812">Transmembrane</keyword>
<keyword evidence="3 5" id="KW-1133">Transmembrane helix</keyword>
<evidence type="ECO:0000256" key="5">
    <source>
        <dbReference type="SAM" id="Phobius"/>
    </source>
</evidence>
<gene>
    <name evidence="7" type="ORF">ACFQ1S_08280</name>
</gene>
<protein>
    <submittedName>
        <fullName evidence="7">MFS transporter</fullName>
    </submittedName>
</protein>
<comment type="subcellular location">
    <subcellularLocation>
        <location evidence="1">Cell membrane</location>
        <topology evidence="1">Multi-pass membrane protein</topology>
    </subcellularLocation>
</comment>
<keyword evidence="8" id="KW-1185">Reference proteome</keyword>
<comment type="caution">
    <text evidence="7">The sequence shown here is derived from an EMBL/GenBank/DDBJ whole genome shotgun (WGS) entry which is preliminary data.</text>
</comment>
<organism evidence="7 8">
    <name type="scientific">Kibdelosporangium lantanae</name>
    <dbReference type="NCBI Taxonomy" id="1497396"/>
    <lineage>
        <taxon>Bacteria</taxon>
        <taxon>Bacillati</taxon>
        <taxon>Actinomycetota</taxon>
        <taxon>Actinomycetes</taxon>
        <taxon>Pseudonocardiales</taxon>
        <taxon>Pseudonocardiaceae</taxon>
        <taxon>Kibdelosporangium</taxon>
    </lineage>
</organism>
<evidence type="ECO:0000259" key="6">
    <source>
        <dbReference type="PROSITE" id="PS50850"/>
    </source>
</evidence>
<evidence type="ECO:0000256" key="4">
    <source>
        <dbReference type="ARBA" id="ARBA00023136"/>
    </source>
</evidence>
<dbReference type="InterPro" id="IPR011701">
    <property type="entry name" value="MFS"/>
</dbReference>
<dbReference type="Gene3D" id="1.20.1720.10">
    <property type="entry name" value="Multidrug resistance protein D"/>
    <property type="match status" value="1"/>
</dbReference>
<dbReference type="EMBL" id="JBHTIS010000342">
    <property type="protein sequence ID" value="MFD1045573.1"/>
    <property type="molecule type" value="Genomic_DNA"/>
</dbReference>
<dbReference type="PANTHER" id="PTHR42718">
    <property type="entry name" value="MAJOR FACILITATOR SUPERFAMILY MULTIDRUG TRANSPORTER MFSC"/>
    <property type="match status" value="1"/>
</dbReference>
<evidence type="ECO:0000256" key="1">
    <source>
        <dbReference type="ARBA" id="ARBA00004651"/>
    </source>
</evidence>
<feature type="transmembrane region" description="Helical" evidence="5">
    <location>
        <begin position="24"/>
        <end position="46"/>
    </location>
</feature>
<dbReference type="PROSITE" id="PS50850">
    <property type="entry name" value="MFS"/>
    <property type="match status" value="1"/>
</dbReference>
<evidence type="ECO:0000256" key="3">
    <source>
        <dbReference type="ARBA" id="ARBA00022989"/>
    </source>
</evidence>
<dbReference type="PANTHER" id="PTHR42718:SF42">
    <property type="entry name" value="EXPORT PROTEIN"/>
    <property type="match status" value="1"/>
</dbReference>
<reference evidence="8" key="1">
    <citation type="journal article" date="2019" name="Int. J. Syst. Evol. Microbiol.">
        <title>The Global Catalogue of Microorganisms (GCM) 10K type strain sequencing project: providing services to taxonomists for standard genome sequencing and annotation.</title>
        <authorList>
            <consortium name="The Broad Institute Genomics Platform"/>
            <consortium name="The Broad Institute Genome Sequencing Center for Infectious Disease"/>
            <person name="Wu L."/>
            <person name="Ma J."/>
        </authorList>
    </citation>
    <scope>NUCLEOTIDE SEQUENCE [LARGE SCALE GENOMIC DNA]</scope>
    <source>
        <strain evidence="8">JCM 31486</strain>
    </source>
</reference>
<feature type="non-terminal residue" evidence="7">
    <location>
        <position position="111"/>
    </location>
</feature>
<evidence type="ECO:0000256" key="2">
    <source>
        <dbReference type="ARBA" id="ARBA00022692"/>
    </source>
</evidence>
<dbReference type="InterPro" id="IPR020846">
    <property type="entry name" value="MFS_dom"/>
</dbReference>
<dbReference type="Pfam" id="PF07690">
    <property type="entry name" value="MFS_1"/>
    <property type="match status" value="1"/>
</dbReference>
<name>A0ABW3M4W7_9PSEU</name>
<dbReference type="InterPro" id="IPR036259">
    <property type="entry name" value="MFS_trans_sf"/>
</dbReference>
<keyword evidence="4 5" id="KW-0472">Membrane</keyword>
<feature type="domain" description="Major facilitator superfamily (MFS) profile" evidence="6">
    <location>
        <begin position="24"/>
        <end position="111"/>
    </location>
</feature>
<evidence type="ECO:0000313" key="7">
    <source>
        <dbReference type="EMBL" id="MFD1045573.1"/>
    </source>
</evidence>
<proteinExistence type="predicted"/>
<feature type="transmembrane region" description="Helical" evidence="5">
    <location>
        <begin position="58"/>
        <end position="78"/>
    </location>
</feature>
<feature type="transmembrane region" description="Helical" evidence="5">
    <location>
        <begin position="90"/>
        <end position="109"/>
    </location>
</feature>
<dbReference type="SUPFAM" id="SSF103473">
    <property type="entry name" value="MFS general substrate transporter"/>
    <property type="match status" value="1"/>
</dbReference>
<accession>A0ABW3M4W7</accession>